<gene>
    <name evidence="1" type="ORF">BDV33DRAFT_206346</name>
</gene>
<dbReference type="AlphaFoldDB" id="A0A5N6EJ61"/>
<dbReference type="EMBL" id="ML733463">
    <property type="protein sequence ID" value="KAB8217438.1"/>
    <property type="molecule type" value="Genomic_DNA"/>
</dbReference>
<protein>
    <submittedName>
        <fullName evidence="1">Uncharacterized protein</fullName>
    </submittedName>
</protein>
<sequence length="272" mass="31104">MSMCEYIQLLVNNIHTWGSPVVSMKDATRRPSQIIIIAKRYKGTILMRLHRTRPFIQCRIRQGTNSKRAHTGPPQPRPVGNYCPDHLVGRAATTIYDYEDGPWWPLGVGSACIGACLIVEYRRSSHTSEGWGPVSDARWHDEKAFIAPSRYLAGVICDSMDKWTEFTGAALQYEREDAYPMRPSVTCSYNAKDTKILSWFAAQDMQCFLRISAGRDELVQDNISHESHENFQTINIGRLCGKLLPDLPSTTPQLSWWFWRHGTGRRQQSRDK</sequence>
<name>A0A5N6EJ61_9EURO</name>
<proteinExistence type="predicted"/>
<keyword evidence="2" id="KW-1185">Reference proteome</keyword>
<reference evidence="1 2" key="1">
    <citation type="submission" date="2019-04" db="EMBL/GenBank/DDBJ databases">
        <title>Fungal friends and foes A comparative genomics study of 23 Aspergillus species from section Flavi.</title>
        <authorList>
            <consortium name="DOE Joint Genome Institute"/>
            <person name="Kjaerbolling I."/>
            <person name="Vesth T.C."/>
            <person name="Frisvad J.C."/>
            <person name="Nybo J.L."/>
            <person name="Theobald S."/>
            <person name="Kildgaard S."/>
            <person name="Petersen T.I."/>
            <person name="Kuo A."/>
            <person name="Sato A."/>
            <person name="Lyhne E.K."/>
            <person name="Kogle M.E."/>
            <person name="Wiebenga A."/>
            <person name="Kun R.S."/>
            <person name="Lubbers R.J."/>
            <person name="Makela M.R."/>
            <person name="Barry K."/>
            <person name="Chovatia M."/>
            <person name="Clum A."/>
            <person name="Daum C."/>
            <person name="Haridas S."/>
            <person name="He G."/>
            <person name="LaButti K."/>
            <person name="Lipzen A."/>
            <person name="Mondo S."/>
            <person name="Pangilinan J."/>
            <person name="Riley R."/>
            <person name="Salamov A."/>
            <person name="Simmons B.A."/>
            <person name="Magnuson J.K."/>
            <person name="Henrissat B."/>
            <person name="Mortensen U.H."/>
            <person name="Larsen T.O."/>
            <person name="De vries R.P."/>
            <person name="Grigoriev I.V."/>
            <person name="Machida M."/>
            <person name="Baker S.E."/>
            <person name="Andersen M.R."/>
        </authorList>
    </citation>
    <scope>NUCLEOTIDE SEQUENCE [LARGE SCALE GENOMIC DNA]</scope>
    <source>
        <strain evidence="1 2">CBS 126849</strain>
    </source>
</reference>
<accession>A0A5N6EJ61</accession>
<dbReference type="Proteomes" id="UP000326799">
    <property type="component" value="Unassembled WGS sequence"/>
</dbReference>
<organism evidence="1 2">
    <name type="scientific">Aspergillus novoparasiticus</name>
    <dbReference type="NCBI Taxonomy" id="986946"/>
    <lineage>
        <taxon>Eukaryota</taxon>
        <taxon>Fungi</taxon>
        <taxon>Dikarya</taxon>
        <taxon>Ascomycota</taxon>
        <taxon>Pezizomycotina</taxon>
        <taxon>Eurotiomycetes</taxon>
        <taxon>Eurotiomycetidae</taxon>
        <taxon>Eurotiales</taxon>
        <taxon>Aspergillaceae</taxon>
        <taxon>Aspergillus</taxon>
        <taxon>Aspergillus subgen. Circumdati</taxon>
    </lineage>
</organism>
<evidence type="ECO:0000313" key="1">
    <source>
        <dbReference type="EMBL" id="KAB8217438.1"/>
    </source>
</evidence>
<evidence type="ECO:0000313" key="2">
    <source>
        <dbReference type="Proteomes" id="UP000326799"/>
    </source>
</evidence>